<dbReference type="Gene3D" id="3.40.50.720">
    <property type="entry name" value="NAD(P)-binding Rossmann-like Domain"/>
    <property type="match status" value="1"/>
</dbReference>
<dbReference type="PRINTS" id="PR00598">
    <property type="entry name" value="HTHMARR"/>
</dbReference>
<dbReference type="GO" id="GO:0003677">
    <property type="term" value="F:DNA binding"/>
    <property type="evidence" value="ECO:0007669"/>
    <property type="project" value="UniProtKB-KW"/>
</dbReference>
<dbReference type="InterPro" id="IPR000835">
    <property type="entry name" value="HTH_MarR-typ"/>
</dbReference>
<feature type="domain" description="HTH marR-type" evidence="4">
    <location>
        <begin position="708"/>
        <end position="844"/>
    </location>
</feature>
<dbReference type="Pfam" id="PF12802">
    <property type="entry name" value="MarR_2"/>
    <property type="match status" value="1"/>
</dbReference>
<dbReference type="SUPFAM" id="SSF46689">
    <property type="entry name" value="Homeodomain-like"/>
    <property type="match status" value="1"/>
</dbReference>
<dbReference type="PANTHER" id="PTHR11092">
    <property type="entry name" value="SUGAR NUCLEOTIDE EPIMERASE RELATED"/>
    <property type="match status" value="1"/>
</dbReference>
<evidence type="ECO:0000259" key="4">
    <source>
        <dbReference type="PROSITE" id="PS50995"/>
    </source>
</evidence>
<dbReference type="Gene3D" id="1.10.10.10">
    <property type="entry name" value="Winged helix-like DNA-binding domain superfamily/Winged helix DNA-binding domain"/>
    <property type="match status" value="1"/>
</dbReference>
<dbReference type="SUPFAM" id="SSF46785">
    <property type="entry name" value="Winged helix' DNA-binding domain"/>
    <property type="match status" value="1"/>
</dbReference>
<organism evidence="5 6">
    <name type="scientific">Didymella rabiei</name>
    <name type="common">Chickpea ascochyta blight fungus</name>
    <name type="synonym">Mycosphaerella rabiei</name>
    <dbReference type="NCBI Taxonomy" id="5454"/>
    <lineage>
        <taxon>Eukaryota</taxon>
        <taxon>Fungi</taxon>
        <taxon>Dikarya</taxon>
        <taxon>Ascomycota</taxon>
        <taxon>Pezizomycotina</taxon>
        <taxon>Dothideomycetes</taxon>
        <taxon>Pleosporomycetidae</taxon>
        <taxon>Pleosporales</taxon>
        <taxon>Pleosporineae</taxon>
        <taxon>Didymellaceae</taxon>
        <taxon>Ascochyta</taxon>
    </lineage>
</organism>
<evidence type="ECO:0000313" key="6">
    <source>
        <dbReference type="Proteomes" id="UP000076837"/>
    </source>
</evidence>
<sequence length="856" mass="93600">MRKIANEAEVSLGNAYYYFASKDELVHELYLVIQRDHRARALPLLREGGSLTENLTIVLHTGLDVMGPYHGFGSTFLHVALPTTSQSSPFSAESTDARSMAVELMREALAASKQKTPSSLETQLPTLLWLSYLGVTLHWVTDASPGQTRTRSLVDGLVPIIAKALTLARLPVARGLTVVVCGASGYVGQHLLRTLESNGVDVRTIGRGGTSDATWSDEHGVADVLSGTDLLVNLAGRSVSCRYNKRNADDIFSSRVETTALLGRALTRTPQPPSLWANASTGTIYRDARDRPMDEKNGELGKGFSVAVARAWEHELFSAPTPVRKVALRMSIVLGAGGGAINPFVNLARMGFGGRMGDGRQMFSWIHIADVIRAIIHVYENPEISGPVNIASPYPVTNTDMMRMVRAKLGRQYGFPTPGWMLEFGTRIIRTEAELVTKSRWVSPGVLADSGFQISYHPTIFVGFTPQVSQQIASRNKPWADKHYASRNYLTGGQFDAVQSTIANRHASHIAFDNANPPGNQPLPFGSRQLDTVGKEDDILRPLTQQRRLMNGERPIATTEHTDRGISNLVPVTVGTMQNVDAPAILQPSDVRQLVTRVGLHKKPTVVRALDSDCGASRHFAAVPVQVLGDTIARVTCIDDHHSPPSPSQNKRGTQPRRTATDNHHVEPHVLPQSADRPTRDGIVNEPTLRSRTCNLWAENNPDLDTSPMEVVAQLKRITALLELAVEPVYQTADLTVSEVELLVPLRYAEEPVTAIRLAERLGMSRAGVSKALARLEKRGLVSRTSNPEDRRSALITMTVQGNAVVDDVFPRELAAHGELFTQLGRDRGKVLAALERLAVSMESGLDRMSDARSRT</sequence>
<dbReference type="InterPro" id="IPR041673">
    <property type="entry name" value="TetR_C_23"/>
</dbReference>
<evidence type="ECO:0000256" key="1">
    <source>
        <dbReference type="ARBA" id="ARBA00023125"/>
    </source>
</evidence>
<dbReference type="SUPFAM" id="SSF51735">
    <property type="entry name" value="NAD(P)-binding Rossmann-fold domains"/>
    <property type="match status" value="1"/>
</dbReference>
<feature type="compositionally biased region" description="Basic and acidic residues" evidence="2">
    <location>
        <begin position="659"/>
        <end position="668"/>
    </location>
</feature>
<dbReference type="Pfam" id="PF17931">
    <property type="entry name" value="TetR_C_23"/>
    <property type="match status" value="1"/>
</dbReference>
<dbReference type="SMART" id="SM00347">
    <property type="entry name" value="HTH_MARR"/>
    <property type="match status" value="1"/>
</dbReference>
<keyword evidence="1" id="KW-0238">DNA-binding</keyword>
<feature type="domain" description="HTH tetR-type" evidence="3">
    <location>
        <begin position="1"/>
        <end position="37"/>
    </location>
</feature>
<dbReference type="Gene3D" id="1.10.357.10">
    <property type="entry name" value="Tetracycline Repressor, domain 2"/>
    <property type="match status" value="1"/>
</dbReference>
<dbReference type="GO" id="GO:0003700">
    <property type="term" value="F:DNA-binding transcription factor activity"/>
    <property type="evidence" value="ECO:0007669"/>
    <property type="project" value="InterPro"/>
</dbReference>
<protein>
    <recommendedName>
        <fullName evidence="7">HTH marR-type domain-containing protein</fullName>
    </recommendedName>
</protein>
<dbReference type="Pfam" id="PF00440">
    <property type="entry name" value="TetR_N"/>
    <property type="match status" value="1"/>
</dbReference>
<dbReference type="InterPro" id="IPR010099">
    <property type="entry name" value="SDR39U1"/>
</dbReference>
<dbReference type="EMBL" id="JYNV01000060">
    <property type="protein sequence ID" value="KZM27576.1"/>
    <property type="molecule type" value="Genomic_DNA"/>
</dbReference>
<dbReference type="InterPro" id="IPR011991">
    <property type="entry name" value="ArsR-like_HTH"/>
</dbReference>
<proteinExistence type="predicted"/>
<accession>A0A163L888</accession>
<feature type="region of interest" description="Disordered" evidence="2">
    <location>
        <begin position="638"/>
        <end position="681"/>
    </location>
</feature>
<reference evidence="5 6" key="1">
    <citation type="journal article" date="2016" name="Sci. Rep.">
        <title>Draft genome sequencing and secretome analysis of fungal phytopathogen Ascochyta rabiei provides insight into the necrotrophic effector repertoire.</title>
        <authorList>
            <person name="Verma S."/>
            <person name="Gazara R.K."/>
            <person name="Nizam S."/>
            <person name="Parween S."/>
            <person name="Chattopadhyay D."/>
            <person name="Verma P.K."/>
        </authorList>
    </citation>
    <scope>NUCLEOTIDE SEQUENCE [LARGE SCALE GENOMIC DNA]</scope>
    <source>
        <strain evidence="5 6">ArDII</strain>
    </source>
</reference>
<evidence type="ECO:0000256" key="2">
    <source>
        <dbReference type="SAM" id="MobiDB-lite"/>
    </source>
</evidence>
<dbReference type="Pfam" id="PF01370">
    <property type="entry name" value="Epimerase"/>
    <property type="match status" value="1"/>
</dbReference>
<dbReference type="Proteomes" id="UP000076837">
    <property type="component" value="Unassembled WGS sequence"/>
</dbReference>
<feature type="compositionally biased region" description="Polar residues" evidence="2">
    <location>
        <begin position="648"/>
        <end position="658"/>
    </location>
</feature>
<keyword evidence="6" id="KW-1185">Reference proteome</keyword>
<dbReference type="STRING" id="5454.A0A163L888"/>
<dbReference type="AlphaFoldDB" id="A0A163L888"/>
<name>A0A163L888_DIDRA</name>
<dbReference type="InterPro" id="IPR001509">
    <property type="entry name" value="Epimerase_deHydtase"/>
</dbReference>
<dbReference type="CDD" id="cd00090">
    <property type="entry name" value="HTH_ARSR"/>
    <property type="match status" value="1"/>
</dbReference>
<dbReference type="PANTHER" id="PTHR11092:SF0">
    <property type="entry name" value="EPIMERASE FAMILY PROTEIN SDR39U1"/>
    <property type="match status" value="1"/>
</dbReference>
<dbReference type="InterPro" id="IPR036390">
    <property type="entry name" value="WH_DNA-bd_sf"/>
</dbReference>
<comment type="caution">
    <text evidence="5">The sequence shown here is derived from an EMBL/GenBank/DDBJ whole genome shotgun (WGS) entry which is preliminary data.</text>
</comment>
<dbReference type="InterPro" id="IPR009057">
    <property type="entry name" value="Homeodomain-like_sf"/>
</dbReference>
<dbReference type="SUPFAM" id="SSF48498">
    <property type="entry name" value="Tetracyclin repressor-like, C-terminal domain"/>
    <property type="match status" value="1"/>
</dbReference>
<evidence type="ECO:0000259" key="3">
    <source>
        <dbReference type="PROSITE" id="PS50977"/>
    </source>
</evidence>
<gene>
    <name evidence="5" type="ORF">ST47_g1103</name>
</gene>
<dbReference type="NCBIfam" id="TIGR01777">
    <property type="entry name" value="yfcH"/>
    <property type="match status" value="1"/>
</dbReference>
<dbReference type="InterPro" id="IPR001647">
    <property type="entry name" value="HTH_TetR"/>
</dbReference>
<dbReference type="PROSITE" id="PS50977">
    <property type="entry name" value="HTH_TETR_2"/>
    <property type="match status" value="1"/>
</dbReference>
<evidence type="ECO:0000313" key="5">
    <source>
        <dbReference type="EMBL" id="KZM27576.1"/>
    </source>
</evidence>
<dbReference type="InterPro" id="IPR036291">
    <property type="entry name" value="NAD(P)-bd_dom_sf"/>
</dbReference>
<dbReference type="PROSITE" id="PS50995">
    <property type="entry name" value="HTH_MARR_2"/>
    <property type="match status" value="1"/>
</dbReference>
<evidence type="ECO:0008006" key="7">
    <source>
        <dbReference type="Google" id="ProtNLM"/>
    </source>
</evidence>
<dbReference type="InterPro" id="IPR036271">
    <property type="entry name" value="Tet_transcr_reg_TetR-rel_C_sf"/>
</dbReference>
<dbReference type="InterPro" id="IPR036388">
    <property type="entry name" value="WH-like_DNA-bd_sf"/>
</dbReference>